<proteinExistence type="predicted"/>
<sequence length="614" mass="67875">MPSLSIGGATLGEMELESGKVREDVCPQHEGFDADCEAKCLRDHPMRIGSGCFLRNHGTLLSFFGIRSFICRCELPASFCDPNLAGIDPTRRAFSIQAIQEHSMIRILPERVNCQPGRPTTCIDSFTPSDCGWARPAGVWYAATPKGQLPFAPGEAPGGQYLVATQPLQGPGKLSLETCSNLCSKGEVKMGLRVWRAPWITAELCFRDNDSMLCAPILVSNGKPVSEVLPQTDKFAVQLRFSNMTATDVVFVDDIRLEYQACDPPKLSRTEISIPRAAVPSREQREQSNPDGFDRPGPMISGSTSYNRWGESRLCVGGNCSTASSALLDPTCLGRAAQYKCQAKCRKDGQDSSSARCIRQRDYPFTKRCVCQPHRAPTAHLEAAENLVEGNGMPNERFLEQDLETNQVSDEPSPRLPPRLLTAEEVCVQEGTTGCQQYCDVHSANGTGSCTGGSRPYCRCIVCSHSSCDFERGKPCGWADLHASSTEFNNISIASKQDDENRYALTRMQPRSYSGLVKKGWTDGPITLSVDVFPSHELQVRICVDSLSRCQNQMVAGRAWNRVTARIKVTRTDKIFLLFNNASPVSKTVALDNIHVQSGLCPDRRRRRRFRFRH</sequence>
<gene>
    <name evidence="2" type="ORF">MSPICULIGERA_LOCUS18173</name>
</gene>
<evidence type="ECO:0000256" key="1">
    <source>
        <dbReference type="SAM" id="MobiDB-lite"/>
    </source>
</evidence>
<dbReference type="EMBL" id="CATQJA010002657">
    <property type="protein sequence ID" value="CAJ0579970.1"/>
    <property type="molecule type" value="Genomic_DNA"/>
</dbReference>
<dbReference type="AlphaFoldDB" id="A0AA36D4I7"/>
<accession>A0AA36D4I7</accession>
<feature type="region of interest" description="Disordered" evidence="1">
    <location>
        <begin position="273"/>
        <end position="302"/>
    </location>
</feature>
<evidence type="ECO:0000313" key="3">
    <source>
        <dbReference type="Proteomes" id="UP001177023"/>
    </source>
</evidence>
<feature type="non-terminal residue" evidence="2">
    <location>
        <position position="614"/>
    </location>
</feature>
<feature type="compositionally biased region" description="Basic and acidic residues" evidence="1">
    <location>
        <begin position="282"/>
        <end position="294"/>
    </location>
</feature>
<keyword evidence="3" id="KW-1185">Reference proteome</keyword>
<dbReference type="Proteomes" id="UP001177023">
    <property type="component" value="Unassembled WGS sequence"/>
</dbReference>
<reference evidence="2" key="1">
    <citation type="submission" date="2023-06" db="EMBL/GenBank/DDBJ databases">
        <authorList>
            <person name="Delattre M."/>
        </authorList>
    </citation>
    <scope>NUCLEOTIDE SEQUENCE</scope>
    <source>
        <strain evidence="2">AF72</strain>
    </source>
</reference>
<evidence type="ECO:0000313" key="2">
    <source>
        <dbReference type="EMBL" id="CAJ0579970.1"/>
    </source>
</evidence>
<name>A0AA36D4I7_9BILA</name>
<protein>
    <submittedName>
        <fullName evidence="2">Uncharacterized protein</fullName>
    </submittedName>
</protein>
<comment type="caution">
    <text evidence="2">The sequence shown here is derived from an EMBL/GenBank/DDBJ whole genome shotgun (WGS) entry which is preliminary data.</text>
</comment>
<organism evidence="2 3">
    <name type="scientific">Mesorhabditis spiculigera</name>
    <dbReference type="NCBI Taxonomy" id="96644"/>
    <lineage>
        <taxon>Eukaryota</taxon>
        <taxon>Metazoa</taxon>
        <taxon>Ecdysozoa</taxon>
        <taxon>Nematoda</taxon>
        <taxon>Chromadorea</taxon>
        <taxon>Rhabditida</taxon>
        <taxon>Rhabditina</taxon>
        <taxon>Rhabditomorpha</taxon>
        <taxon>Rhabditoidea</taxon>
        <taxon>Rhabditidae</taxon>
        <taxon>Mesorhabditinae</taxon>
        <taxon>Mesorhabditis</taxon>
    </lineage>
</organism>